<dbReference type="EMBL" id="LAZR01000512">
    <property type="protein sequence ID" value="KKN66015.1"/>
    <property type="molecule type" value="Genomic_DNA"/>
</dbReference>
<gene>
    <name evidence="1" type="ORF">LCGC14_0476070</name>
</gene>
<proteinExistence type="predicted"/>
<reference evidence="1" key="1">
    <citation type="journal article" date="2015" name="Nature">
        <title>Complex archaea that bridge the gap between prokaryotes and eukaryotes.</title>
        <authorList>
            <person name="Spang A."/>
            <person name="Saw J.H."/>
            <person name="Jorgensen S.L."/>
            <person name="Zaremba-Niedzwiedzka K."/>
            <person name="Martijn J."/>
            <person name="Lind A.E."/>
            <person name="van Eijk R."/>
            <person name="Schleper C."/>
            <person name="Guy L."/>
            <person name="Ettema T.J."/>
        </authorList>
    </citation>
    <scope>NUCLEOTIDE SEQUENCE</scope>
</reference>
<sequence length="180" mass="19577">MVAKIFTVLMLLVAVSVGAIETEYIGAEPNGYWDANNWTLGPPTNPFLGVLISEDLIVPTEATMVGIYVELGYDVSLQVLGRIETMQYVDLYYSDVFLVGGGSIEFVNTGAWTLGFTGDGVVNVQHGRISGLGVINGDENVTFYFDQSFISGENWTPGDIDGRGHVNFADLAILVENWLQ</sequence>
<evidence type="ECO:0000313" key="1">
    <source>
        <dbReference type="EMBL" id="KKN66015.1"/>
    </source>
</evidence>
<organism evidence="1">
    <name type="scientific">marine sediment metagenome</name>
    <dbReference type="NCBI Taxonomy" id="412755"/>
    <lineage>
        <taxon>unclassified sequences</taxon>
        <taxon>metagenomes</taxon>
        <taxon>ecological metagenomes</taxon>
    </lineage>
</organism>
<dbReference type="AlphaFoldDB" id="A0A0F9SAU1"/>
<accession>A0A0F9SAU1</accession>
<comment type="caution">
    <text evidence="1">The sequence shown here is derived from an EMBL/GenBank/DDBJ whole genome shotgun (WGS) entry which is preliminary data.</text>
</comment>
<protein>
    <submittedName>
        <fullName evidence="1">Uncharacterized protein</fullName>
    </submittedName>
</protein>
<name>A0A0F9SAU1_9ZZZZ</name>